<evidence type="ECO:0000313" key="3">
    <source>
        <dbReference type="EMBL" id="QNP61361.1"/>
    </source>
</evidence>
<feature type="domain" description="Type IV pilin Tt1218-like" evidence="2">
    <location>
        <begin position="35"/>
        <end position="82"/>
    </location>
</feature>
<evidence type="ECO:0000256" key="1">
    <source>
        <dbReference type="SAM" id="Phobius"/>
    </source>
</evidence>
<organism evidence="3 4">
    <name type="scientific">Paenacidovorax monticola</name>
    <dbReference type="NCBI Taxonomy" id="1926868"/>
    <lineage>
        <taxon>Bacteria</taxon>
        <taxon>Pseudomonadati</taxon>
        <taxon>Pseudomonadota</taxon>
        <taxon>Betaproteobacteria</taxon>
        <taxon>Burkholderiales</taxon>
        <taxon>Comamonadaceae</taxon>
        <taxon>Paenacidovorax</taxon>
    </lineage>
</organism>
<reference evidence="3 4" key="1">
    <citation type="submission" date="2020-08" db="EMBL/GenBank/DDBJ databases">
        <title>Genome sequence of Acidovorax monticola KACC 19171T.</title>
        <authorList>
            <person name="Hyun D.-W."/>
            <person name="Bae J.-W."/>
        </authorList>
    </citation>
    <scope>NUCLEOTIDE SEQUENCE [LARGE SCALE GENOMIC DNA]</scope>
    <source>
        <strain evidence="3 4">KACC 19171</strain>
    </source>
</reference>
<proteinExistence type="predicted"/>
<keyword evidence="1" id="KW-0472">Membrane</keyword>
<protein>
    <submittedName>
        <fullName evidence="3">Type IV pilus modification protein PilV</fullName>
    </submittedName>
</protein>
<dbReference type="Proteomes" id="UP000516057">
    <property type="component" value="Chromosome"/>
</dbReference>
<keyword evidence="4" id="KW-1185">Reference proteome</keyword>
<name>A0A7H0HLE5_9BURK</name>
<evidence type="ECO:0000259" key="2">
    <source>
        <dbReference type="Pfam" id="PF22150"/>
    </source>
</evidence>
<gene>
    <name evidence="3" type="ORF">H9L24_13015</name>
</gene>
<keyword evidence="1" id="KW-1133">Transmembrane helix</keyword>
<dbReference type="EMBL" id="CP060790">
    <property type="protein sequence ID" value="QNP61361.1"/>
    <property type="molecule type" value="Genomic_DNA"/>
</dbReference>
<keyword evidence="1" id="KW-0812">Transmembrane</keyword>
<dbReference type="Pfam" id="PF22150">
    <property type="entry name" value="Tt1218-like"/>
    <property type="match status" value="1"/>
</dbReference>
<feature type="transmembrane region" description="Helical" evidence="1">
    <location>
        <begin position="12"/>
        <end position="35"/>
    </location>
</feature>
<dbReference type="AlphaFoldDB" id="A0A7H0HLE5"/>
<evidence type="ECO:0000313" key="4">
    <source>
        <dbReference type="Proteomes" id="UP000516057"/>
    </source>
</evidence>
<accession>A0A7H0HLE5</accession>
<dbReference type="InterPro" id="IPR054402">
    <property type="entry name" value="Tt1218-like_dom"/>
</dbReference>
<sequence length="180" mass="18765">MLPHSPSSREQGVALMEVLVAMLITAFGILGYVGLQARTTVANLEAYQRSQALILVNDMAQRINLNRANADAYVANDIGASPCTPPATGTPTTAQNDICAWASSIQGAGELQGSTKVGAMLNARGCIAKMATYFQISIAWQGLRASGAPAATCGQGQFSAENLRRTVSVVVQIANLSPTP</sequence>
<dbReference type="KEGG" id="amon:H9L24_13015"/>